<organism evidence="3 4">
    <name type="scientific">Zancudomyces culisetae</name>
    <name type="common">Gut fungus</name>
    <name type="synonym">Smittium culisetae</name>
    <dbReference type="NCBI Taxonomy" id="1213189"/>
    <lineage>
        <taxon>Eukaryota</taxon>
        <taxon>Fungi</taxon>
        <taxon>Fungi incertae sedis</taxon>
        <taxon>Zoopagomycota</taxon>
        <taxon>Kickxellomycotina</taxon>
        <taxon>Harpellomycetes</taxon>
        <taxon>Harpellales</taxon>
        <taxon>Legeriomycetaceae</taxon>
        <taxon>Zancudomyces</taxon>
    </lineage>
</organism>
<comment type="caution">
    <text evidence="3">The sequence shown here is derived from an EMBL/GenBank/DDBJ whole genome shotgun (WGS) entry which is preliminary data.</text>
</comment>
<evidence type="ECO:0000313" key="3">
    <source>
        <dbReference type="EMBL" id="OMH83451.1"/>
    </source>
</evidence>
<evidence type="ECO:0000256" key="1">
    <source>
        <dbReference type="SAM" id="MobiDB-lite"/>
    </source>
</evidence>
<dbReference type="Pfam" id="PF07522">
    <property type="entry name" value="DRMBL"/>
    <property type="match status" value="1"/>
</dbReference>
<dbReference type="Proteomes" id="UP000188320">
    <property type="component" value="Unassembled WGS sequence"/>
</dbReference>
<feature type="compositionally biased region" description="Basic residues" evidence="1">
    <location>
        <begin position="212"/>
        <end position="230"/>
    </location>
</feature>
<dbReference type="PANTHER" id="PTHR23240">
    <property type="entry name" value="DNA CROSS-LINK REPAIR PROTEIN PSO2/SNM1-RELATED"/>
    <property type="match status" value="1"/>
</dbReference>
<reference evidence="4" key="1">
    <citation type="submission" date="2017-01" db="EMBL/GenBank/DDBJ databases">
        <authorList>
            <person name="Wang Y."/>
            <person name="White M."/>
            <person name="Kvist S."/>
            <person name="Moncalvo J.-M."/>
        </authorList>
    </citation>
    <scope>NUCLEOTIDE SEQUENCE [LARGE SCALE GENOMIC DNA]</scope>
    <source>
        <strain evidence="4">COL-18-3</strain>
    </source>
</reference>
<evidence type="ECO:0000259" key="2">
    <source>
        <dbReference type="Pfam" id="PF07522"/>
    </source>
</evidence>
<dbReference type="AlphaFoldDB" id="A0A1R1PR81"/>
<dbReference type="GO" id="GO:0036297">
    <property type="term" value="P:interstrand cross-link repair"/>
    <property type="evidence" value="ECO:0007669"/>
    <property type="project" value="TreeGrafter"/>
</dbReference>
<sequence>MQIVLEPKDALLLTDDPSMAQIHVVSLHSIKKATMAEYLAKYSEYFDYLVAFRPTGWTFQQTHLNKYGHPNVAESDFNPYRKRLDIPIVDERRRLYEYIKTTMKTGYRQPMLLSYELGNQCVPSNFLSTSAKNISEFSKDSLKPLSRTDNVVIFPVPYSEHSSFRELASFICSINVDTIIPTVFSNASRNTNTNTSSGGSGNTGDAQPSAHSHSHKHKHSHKHGHSHSRNNNHNQSYGHGNNYGNMMAIFQLWNLAKTQVEYSRNQFLSMFSELGRPEAFARYFQSHGICGDTEESLPDNQNIGLLFPEKAVLTIPAKANGQYW</sequence>
<feature type="compositionally biased region" description="Low complexity" evidence="1">
    <location>
        <begin position="188"/>
        <end position="197"/>
    </location>
</feature>
<evidence type="ECO:0000313" key="4">
    <source>
        <dbReference type="Proteomes" id="UP000188320"/>
    </source>
</evidence>
<feature type="region of interest" description="Disordered" evidence="1">
    <location>
        <begin position="186"/>
        <end position="239"/>
    </location>
</feature>
<dbReference type="InterPro" id="IPR011084">
    <property type="entry name" value="DRMBL"/>
</dbReference>
<dbReference type="GO" id="GO:0006303">
    <property type="term" value="P:double-strand break repair via nonhomologous end joining"/>
    <property type="evidence" value="ECO:0007669"/>
    <property type="project" value="TreeGrafter"/>
</dbReference>
<accession>A0A1R1PR81</accession>
<name>A0A1R1PR81_ZANCU</name>
<keyword evidence="4" id="KW-1185">Reference proteome</keyword>
<dbReference type="EMBL" id="LSSK01000405">
    <property type="protein sequence ID" value="OMH83451.1"/>
    <property type="molecule type" value="Genomic_DNA"/>
</dbReference>
<dbReference type="Gene3D" id="3.40.50.12650">
    <property type="match status" value="1"/>
</dbReference>
<gene>
    <name evidence="3" type="ORF">AX774_g3037</name>
</gene>
<feature type="domain" description="DNA repair metallo-beta-lactamase" evidence="2">
    <location>
        <begin position="11"/>
        <end position="185"/>
    </location>
</feature>
<protein>
    <submittedName>
        <fullName evidence="3">DNA cross-link repair protein pso2/snm1</fullName>
    </submittedName>
</protein>
<dbReference type="GO" id="GO:0035312">
    <property type="term" value="F:5'-3' DNA exonuclease activity"/>
    <property type="evidence" value="ECO:0007669"/>
    <property type="project" value="TreeGrafter"/>
</dbReference>
<proteinExistence type="predicted"/>
<dbReference type="OrthoDB" id="262529at2759"/>
<dbReference type="GO" id="GO:0003684">
    <property type="term" value="F:damaged DNA binding"/>
    <property type="evidence" value="ECO:0007669"/>
    <property type="project" value="TreeGrafter"/>
</dbReference>
<dbReference type="PANTHER" id="PTHR23240:SF6">
    <property type="entry name" value="DNA CROSS-LINK REPAIR 1A PROTEIN"/>
    <property type="match status" value="1"/>
</dbReference>